<proteinExistence type="predicted"/>
<accession>A0A8S4RUG1</accession>
<evidence type="ECO:0000313" key="2">
    <source>
        <dbReference type="Proteomes" id="UP000838756"/>
    </source>
</evidence>
<organism evidence="1 2">
    <name type="scientific">Pararge aegeria aegeria</name>
    <dbReference type="NCBI Taxonomy" id="348720"/>
    <lineage>
        <taxon>Eukaryota</taxon>
        <taxon>Metazoa</taxon>
        <taxon>Ecdysozoa</taxon>
        <taxon>Arthropoda</taxon>
        <taxon>Hexapoda</taxon>
        <taxon>Insecta</taxon>
        <taxon>Pterygota</taxon>
        <taxon>Neoptera</taxon>
        <taxon>Endopterygota</taxon>
        <taxon>Lepidoptera</taxon>
        <taxon>Glossata</taxon>
        <taxon>Ditrysia</taxon>
        <taxon>Papilionoidea</taxon>
        <taxon>Nymphalidae</taxon>
        <taxon>Satyrinae</taxon>
        <taxon>Satyrini</taxon>
        <taxon>Parargina</taxon>
        <taxon>Pararge</taxon>
    </lineage>
</organism>
<dbReference type="EMBL" id="CAKXAJ010025576">
    <property type="protein sequence ID" value="CAH2241468.1"/>
    <property type="molecule type" value="Genomic_DNA"/>
</dbReference>
<evidence type="ECO:0000313" key="1">
    <source>
        <dbReference type="EMBL" id="CAH2241468.1"/>
    </source>
</evidence>
<sequence length="99" mass="11087">MRLEAEERRLIPAEPENCPSMRLAEEWKLIPLGPEDRLNMRGSDLRNPGTLQTGGGVKRLVSGSGCSSYAFILLFLRTFGHWKRLPIVYSIFLALVGVS</sequence>
<dbReference type="AlphaFoldDB" id="A0A8S4RUG1"/>
<reference evidence="1" key="1">
    <citation type="submission" date="2022-03" db="EMBL/GenBank/DDBJ databases">
        <authorList>
            <person name="Lindestad O."/>
        </authorList>
    </citation>
    <scope>NUCLEOTIDE SEQUENCE</scope>
</reference>
<name>A0A8S4RUG1_9NEOP</name>
<dbReference type="Proteomes" id="UP000838756">
    <property type="component" value="Unassembled WGS sequence"/>
</dbReference>
<comment type="caution">
    <text evidence="1">The sequence shown here is derived from an EMBL/GenBank/DDBJ whole genome shotgun (WGS) entry which is preliminary data.</text>
</comment>
<keyword evidence="2" id="KW-1185">Reference proteome</keyword>
<protein>
    <submittedName>
        <fullName evidence="1">Jg15665 protein</fullName>
    </submittedName>
</protein>
<gene>
    <name evidence="1" type="primary">jg15665</name>
    <name evidence="1" type="ORF">PAEG_LOCUS17905</name>
</gene>